<reference evidence="2" key="1">
    <citation type="journal article" date="2012" name="Nat. Biotechnol.">
        <title>Reference genome sequence of the model plant Setaria.</title>
        <authorList>
            <person name="Bennetzen J.L."/>
            <person name="Schmutz J."/>
            <person name="Wang H."/>
            <person name="Percifield R."/>
            <person name="Hawkins J."/>
            <person name="Pontaroli A.C."/>
            <person name="Estep M."/>
            <person name="Feng L."/>
            <person name="Vaughn J.N."/>
            <person name="Grimwood J."/>
            <person name="Jenkins J."/>
            <person name="Barry K."/>
            <person name="Lindquist E."/>
            <person name="Hellsten U."/>
            <person name="Deshpande S."/>
            <person name="Wang X."/>
            <person name="Wu X."/>
            <person name="Mitros T."/>
            <person name="Triplett J."/>
            <person name="Yang X."/>
            <person name="Ye C.Y."/>
            <person name="Mauro-Herrera M."/>
            <person name="Wang L."/>
            <person name="Li P."/>
            <person name="Sharma M."/>
            <person name="Sharma R."/>
            <person name="Ronald P.C."/>
            <person name="Panaud O."/>
            <person name="Kellogg E.A."/>
            <person name="Brutnell T.P."/>
            <person name="Doust A.N."/>
            <person name="Tuskan G.A."/>
            <person name="Rokhsar D."/>
            <person name="Devos K.M."/>
        </authorList>
    </citation>
    <scope>NUCLEOTIDE SEQUENCE [LARGE SCALE GENOMIC DNA]</scope>
    <source>
        <strain evidence="2">cv. Yugu1</strain>
    </source>
</reference>
<sequence length="70" mass="8072">MGTNRCILCCLQIDCLQESMHSAADLVCNGSCRSLEVDMGVRTPNNFDSKRYKYYTYTYVFSYSGQIMYI</sequence>
<dbReference type="EMBL" id="AGNK02000650">
    <property type="status" value="NOT_ANNOTATED_CDS"/>
    <property type="molecule type" value="Genomic_DNA"/>
</dbReference>
<evidence type="ECO:0000313" key="1">
    <source>
        <dbReference type="EnsemblPlants" id="KQL22295"/>
    </source>
</evidence>
<reference evidence="1" key="2">
    <citation type="submission" date="2018-08" db="UniProtKB">
        <authorList>
            <consortium name="EnsemblPlants"/>
        </authorList>
    </citation>
    <scope>IDENTIFICATION</scope>
    <source>
        <strain evidence="1">Yugu1</strain>
    </source>
</reference>
<organism evidence="1 2">
    <name type="scientific">Setaria italica</name>
    <name type="common">Foxtail millet</name>
    <name type="synonym">Panicum italicum</name>
    <dbReference type="NCBI Taxonomy" id="4555"/>
    <lineage>
        <taxon>Eukaryota</taxon>
        <taxon>Viridiplantae</taxon>
        <taxon>Streptophyta</taxon>
        <taxon>Embryophyta</taxon>
        <taxon>Tracheophyta</taxon>
        <taxon>Spermatophyta</taxon>
        <taxon>Magnoliopsida</taxon>
        <taxon>Liliopsida</taxon>
        <taxon>Poales</taxon>
        <taxon>Poaceae</taxon>
        <taxon>PACMAD clade</taxon>
        <taxon>Panicoideae</taxon>
        <taxon>Panicodae</taxon>
        <taxon>Paniceae</taxon>
        <taxon>Cenchrinae</taxon>
        <taxon>Setaria</taxon>
    </lineage>
</organism>
<dbReference type="EnsemblPlants" id="KQL22295">
    <property type="protein sequence ID" value="KQL22295"/>
    <property type="gene ID" value="SETIT_031750mg"/>
</dbReference>
<proteinExistence type="predicted"/>
<name>K3ZYR8_SETIT</name>
<evidence type="ECO:0000313" key="2">
    <source>
        <dbReference type="Proteomes" id="UP000004995"/>
    </source>
</evidence>
<keyword evidence="2" id="KW-1185">Reference proteome</keyword>
<dbReference type="InParanoid" id="K3ZYR8"/>
<dbReference type="Gramene" id="KQL22295">
    <property type="protein sequence ID" value="KQL22295"/>
    <property type="gene ID" value="SETIT_031750mg"/>
</dbReference>
<protein>
    <submittedName>
        <fullName evidence="1">Uncharacterized protein</fullName>
    </submittedName>
</protein>
<dbReference type="HOGENOM" id="CLU_2762609_0_0_1"/>
<accession>K3ZYR8</accession>
<dbReference type="Proteomes" id="UP000004995">
    <property type="component" value="Unassembled WGS sequence"/>
</dbReference>
<dbReference type="AlphaFoldDB" id="K3ZYR8"/>